<protein>
    <recommendedName>
        <fullName evidence="3">CopG family transcriptional regulator</fullName>
    </recommendedName>
</protein>
<organism evidence="1 2">
    <name type="scientific">Larkinella knui</name>
    <dbReference type="NCBI Taxonomy" id="2025310"/>
    <lineage>
        <taxon>Bacteria</taxon>
        <taxon>Pseudomonadati</taxon>
        <taxon>Bacteroidota</taxon>
        <taxon>Cytophagia</taxon>
        <taxon>Cytophagales</taxon>
        <taxon>Spirosomataceae</taxon>
        <taxon>Larkinella</taxon>
    </lineage>
</organism>
<dbReference type="Proteomes" id="UP000274271">
    <property type="component" value="Unassembled WGS sequence"/>
</dbReference>
<evidence type="ECO:0008006" key="3">
    <source>
        <dbReference type="Google" id="ProtNLM"/>
    </source>
</evidence>
<dbReference type="OrthoDB" id="964413at2"/>
<proteinExistence type="predicted"/>
<evidence type="ECO:0000313" key="2">
    <source>
        <dbReference type="Proteomes" id="UP000274271"/>
    </source>
</evidence>
<gene>
    <name evidence="1" type="ORF">EHT87_29920</name>
</gene>
<dbReference type="RefSeq" id="WP_124910454.1">
    <property type="nucleotide sequence ID" value="NZ_RQJP01000007.1"/>
</dbReference>
<name>A0A3P1CB16_9BACT</name>
<sequence length="71" mass="8139">MIVLTLSLEETAFNDLQKKSKQLNVSSEKLIQKIVADYLYLEKVNQIRQEMKGVAEEAGFQSEEDIFTDIS</sequence>
<keyword evidence="2" id="KW-1185">Reference proteome</keyword>
<dbReference type="EMBL" id="RQJP01000007">
    <property type="protein sequence ID" value="RRB10442.1"/>
    <property type="molecule type" value="Genomic_DNA"/>
</dbReference>
<dbReference type="AlphaFoldDB" id="A0A3P1CB16"/>
<accession>A0A3P1CB16</accession>
<reference evidence="1 2" key="1">
    <citation type="submission" date="2018-11" db="EMBL/GenBank/DDBJ databases">
        <authorList>
            <person name="Zhou Z."/>
            <person name="Wang G."/>
        </authorList>
    </citation>
    <scope>NUCLEOTIDE SEQUENCE [LARGE SCALE GENOMIC DNA]</scope>
    <source>
        <strain evidence="1 2">KCTC42998</strain>
    </source>
</reference>
<evidence type="ECO:0000313" key="1">
    <source>
        <dbReference type="EMBL" id="RRB10442.1"/>
    </source>
</evidence>
<comment type="caution">
    <text evidence="1">The sequence shown here is derived from an EMBL/GenBank/DDBJ whole genome shotgun (WGS) entry which is preliminary data.</text>
</comment>